<feature type="compositionally biased region" description="Polar residues" evidence="1">
    <location>
        <begin position="1"/>
        <end position="13"/>
    </location>
</feature>
<evidence type="ECO:0000313" key="4">
    <source>
        <dbReference type="Proteomes" id="UP000053095"/>
    </source>
</evidence>
<dbReference type="Gene3D" id="2.60.390.10">
    <property type="entry name" value="Beta-galactosidase, domain 3"/>
    <property type="match status" value="1"/>
</dbReference>
<dbReference type="InterPro" id="IPR036833">
    <property type="entry name" value="BetaGal_dom3_sf"/>
</dbReference>
<evidence type="ECO:0000259" key="2">
    <source>
        <dbReference type="Pfam" id="PF13363"/>
    </source>
</evidence>
<dbReference type="InterPro" id="IPR025972">
    <property type="entry name" value="BetaGal_dom3"/>
</dbReference>
<dbReference type="AlphaFoldDB" id="A0A6N4SLG0"/>
<feature type="domain" description="Beta-galactosidase" evidence="2">
    <location>
        <begin position="23"/>
        <end position="56"/>
    </location>
</feature>
<sequence length="85" mass="9728">MGGISQRQPNGSQRDWRHHPHDHITGDWDEETDIDIWAPKKVKMVTCNGSKPKVRKPNEWMVADNLPEAAANYDDSNWTGEQSTN</sequence>
<keyword evidence="4" id="KW-1185">Reference proteome</keyword>
<dbReference type="EMBL" id="DF933835">
    <property type="protein sequence ID" value="GAM40558.1"/>
    <property type="molecule type" value="Genomic_DNA"/>
</dbReference>
<comment type="caution">
    <text evidence="3">The sequence shown here is derived from an EMBL/GenBank/DDBJ whole genome shotgun (WGS) entry which is preliminary data.</text>
</comment>
<accession>A0A6N4SLG0</accession>
<proteinExistence type="predicted"/>
<dbReference type="SUPFAM" id="SSF117100">
    <property type="entry name" value="Beta-galactosidase LacA, domain 3"/>
    <property type="match status" value="1"/>
</dbReference>
<evidence type="ECO:0000256" key="1">
    <source>
        <dbReference type="SAM" id="MobiDB-lite"/>
    </source>
</evidence>
<organism evidence="3 4">
    <name type="scientific">Talaromyces pinophilus</name>
    <name type="common">Penicillium pinophilum</name>
    <dbReference type="NCBI Taxonomy" id="128442"/>
    <lineage>
        <taxon>Eukaryota</taxon>
        <taxon>Fungi</taxon>
        <taxon>Dikarya</taxon>
        <taxon>Ascomycota</taxon>
        <taxon>Pezizomycotina</taxon>
        <taxon>Eurotiomycetes</taxon>
        <taxon>Eurotiomycetidae</taxon>
        <taxon>Eurotiales</taxon>
        <taxon>Trichocomaceae</taxon>
        <taxon>Talaromyces</taxon>
        <taxon>Talaromyces sect. Talaromyces</taxon>
    </lineage>
</organism>
<feature type="region of interest" description="Disordered" evidence="1">
    <location>
        <begin position="1"/>
        <end position="28"/>
    </location>
</feature>
<evidence type="ECO:0000313" key="3">
    <source>
        <dbReference type="EMBL" id="GAM40558.1"/>
    </source>
</evidence>
<name>A0A6N4SLG0_TALPI</name>
<gene>
    <name evidence="3" type="ORF">TCE0_039f13000</name>
</gene>
<dbReference type="Pfam" id="PF13363">
    <property type="entry name" value="BetaGal_dom3"/>
    <property type="match status" value="1"/>
</dbReference>
<reference evidence="4" key="1">
    <citation type="journal article" date="2015" name="Genome Announc.">
        <title>Draft genome sequence of Talaromyces cellulolyticus strain Y-94, a source of lignocellulosic biomass-degrading enzymes.</title>
        <authorList>
            <person name="Fujii T."/>
            <person name="Koike H."/>
            <person name="Sawayama S."/>
            <person name="Yano S."/>
            <person name="Inoue H."/>
        </authorList>
    </citation>
    <scope>NUCLEOTIDE SEQUENCE [LARGE SCALE GENOMIC DNA]</scope>
    <source>
        <strain evidence="4">Y-94</strain>
    </source>
</reference>
<protein>
    <submittedName>
        <fullName evidence="3">Beta-galactosidase</fullName>
    </submittedName>
</protein>
<dbReference type="Proteomes" id="UP000053095">
    <property type="component" value="Unassembled WGS sequence"/>
</dbReference>